<gene>
    <name evidence="1" type="ORF">VNI00_010498</name>
</gene>
<organism evidence="1 2">
    <name type="scientific">Paramarasmius palmivorus</name>
    <dbReference type="NCBI Taxonomy" id="297713"/>
    <lineage>
        <taxon>Eukaryota</taxon>
        <taxon>Fungi</taxon>
        <taxon>Dikarya</taxon>
        <taxon>Basidiomycota</taxon>
        <taxon>Agaricomycotina</taxon>
        <taxon>Agaricomycetes</taxon>
        <taxon>Agaricomycetidae</taxon>
        <taxon>Agaricales</taxon>
        <taxon>Marasmiineae</taxon>
        <taxon>Marasmiaceae</taxon>
        <taxon>Paramarasmius</taxon>
    </lineage>
</organism>
<sequence>MKGPSNAKQVRKAAREAVQALADNNIKCCLFGSAACHIYGMQNRVPGDVDIVLLTNDGRDIEYIKQLVVSRNPTRFFLEESIYPNKTYKKLYYRLGNGRRCKVDVLHPGRASKLKIPTIHKRLVEYPEPYGDIPVMPILPLLLMKLKGWVDHRRSSKPYEQKKVGQDVGDIDGLLEIVVDEYGVEMDSEGSWLPRKFVRASKKRVGEYVNKFPRSAQRWRKIGFDV</sequence>
<dbReference type="InterPro" id="IPR043519">
    <property type="entry name" value="NT_sf"/>
</dbReference>
<evidence type="ECO:0008006" key="3">
    <source>
        <dbReference type="Google" id="ProtNLM"/>
    </source>
</evidence>
<evidence type="ECO:0000313" key="2">
    <source>
        <dbReference type="Proteomes" id="UP001383192"/>
    </source>
</evidence>
<accession>A0AAW0CGZ1</accession>
<comment type="caution">
    <text evidence="1">The sequence shown here is derived from an EMBL/GenBank/DDBJ whole genome shotgun (WGS) entry which is preliminary data.</text>
</comment>
<proteinExistence type="predicted"/>
<dbReference type="AlphaFoldDB" id="A0AAW0CGZ1"/>
<dbReference type="Proteomes" id="UP001383192">
    <property type="component" value="Unassembled WGS sequence"/>
</dbReference>
<protein>
    <recommendedName>
        <fullName evidence="3">Polymerase nucleotidyl transferase domain-containing protein</fullName>
    </recommendedName>
</protein>
<reference evidence="1 2" key="1">
    <citation type="submission" date="2024-01" db="EMBL/GenBank/DDBJ databases">
        <title>A draft genome for a cacao thread blight-causing isolate of Paramarasmius palmivorus.</title>
        <authorList>
            <person name="Baruah I.K."/>
            <person name="Bukari Y."/>
            <person name="Amoako-Attah I."/>
            <person name="Meinhardt L.W."/>
            <person name="Bailey B.A."/>
            <person name="Cohen S.P."/>
        </authorList>
    </citation>
    <scope>NUCLEOTIDE SEQUENCE [LARGE SCALE GENOMIC DNA]</scope>
    <source>
        <strain evidence="1 2">GH-12</strain>
    </source>
</reference>
<name>A0AAW0CGZ1_9AGAR</name>
<keyword evidence="2" id="KW-1185">Reference proteome</keyword>
<dbReference type="SUPFAM" id="SSF81301">
    <property type="entry name" value="Nucleotidyltransferase"/>
    <property type="match status" value="1"/>
</dbReference>
<evidence type="ECO:0000313" key="1">
    <source>
        <dbReference type="EMBL" id="KAK7038868.1"/>
    </source>
</evidence>
<dbReference type="Gene3D" id="3.30.460.40">
    <property type="match status" value="1"/>
</dbReference>
<dbReference type="EMBL" id="JAYKXP010000042">
    <property type="protein sequence ID" value="KAK7038868.1"/>
    <property type="molecule type" value="Genomic_DNA"/>
</dbReference>